<dbReference type="GO" id="GO:0007411">
    <property type="term" value="P:axon guidance"/>
    <property type="evidence" value="ECO:0007669"/>
    <property type="project" value="TreeGrafter"/>
</dbReference>
<dbReference type="InterPro" id="IPR003599">
    <property type="entry name" value="Ig_sub"/>
</dbReference>
<gene>
    <name evidence="3" type="ORF">TDIB3V08_LOCUS261</name>
</gene>
<accession>A0A7R8V8Y9</accession>
<dbReference type="GO" id="GO:0005886">
    <property type="term" value="C:plasma membrane"/>
    <property type="evidence" value="ECO:0007669"/>
    <property type="project" value="TreeGrafter"/>
</dbReference>
<dbReference type="InterPro" id="IPR013098">
    <property type="entry name" value="Ig_I-set"/>
</dbReference>
<dbReference type="GO" id="GO:0030424">
    <property type="term" value="C:axon"/>
    <property type="evidence" value="ECO:0007669"/>
    <property type="project" value="TreeGrafter"/>
</dbReference>
<dbReference type="SMART" id="SM00408">
    <property type="entry name" value="IGc2"/>
    <property type="match status" value="1"/>
</dbReference>
<organism evidence="3">
    <name type="scientific">Timema douglasi</name>
    <name type="common">Walking stick</name>
    <dbReference type="NCBI Taxonomy" id="61478"/>
    <lineage>
        <taxon>Eukaryota</taxon>
        <taxon>Metazoa</taxon>
        <taxon>Ecdysozoa</taxon>
        <taxon>Arthropoda</taxon>
        <taxon>Hexapoda</taxon>
        <taxon>Insecta</taxon>
        <taxon>Pterygota</taxon>
        <taxon>Neoptera</taxon>
        <taxon>Polyneoptera</taxon>
        <taxon>Phasmatodea</taxon>
        <taxon>Timematodea</taxon>
        <taxon>Timematoidea</taxon>
        <taxon>Timematidae</taxon>
        <taxon>Timema</taxon>
    </lineage>
</organism>
<dbReference type="InterPro" id="IPR007110">
    <property type="entry name" value="Ig-like_dom"/>
</dbReference>
<dbReference type="InterPro" id="IPR036179">
    <property type="entry name" value="Ig-like_dom_sf"/>
</dbReference>
<protein>
    <recommendedName>
        <fullName evidence="2">Ig-like domain-containing protein</fullName>
    </recommendedName>
</protein>
<evidence type="ECO:0000259" key="2">
    <source>
        <dbReference type="PROSITE" id="PS50835"/>
    </source>
</evidence>
<evidence type="ECO:0000313" key="3">
    <source>
        <dbReference type="EMBL" id="CAD7193821.1"/>
    </source>
</evidence>
<dbReference type="GO" id="GO:0098632">
    <property type="term" value="F:cell-cell adhesion mediator activity"/>
    <property type="evidence" value="ECO:0007669"/>
    <property type="project" value="TreeGrafter"/>
</dbReference>
<reference evidence="3" key="1">
    <citation type="submission" date="2020-11" db="EMBL/GenBank/DDBJ databases">
        <authorList>
            <person name="Tran Van P."/>
        </authorList>
    </citation>
    <scope>NUCLEOTIDE SEQUENCE</scope>
</reference>
<dbReference type="PROSITE" id="PS50835">
    <property type="entry name" value="IG_LIKE"/>
    <property type="match status" value="1"/>
</dbReference>
<dbReference type="InterPro" id="IPR013783">
    <property type="entry name" value="Ig-like_fold"/>
</dbReference>
<dbReference type="SMART" id="SM00409">
    <property type="entry name" value="IG"/>
    <property type="match status" value="1"/>
</dbReference>
<dbReference type="GO" id="GO:0070593">
    <property type="term" value="P:dendrite self-avoidance"/>
    <property type="evidence" value="ECO:0007669"/>
    <property type="project" value="TreeGrafter"/>
</dbReference>
<dbReference type="InterPro" id="IPR003598">
    <property type="entry name" value="Ig_sub2"/>
</dbReference>
<feature type="domain" description="Ig-like" evidence="2">
    <location>
        <begin position="6"/>
        <end position="197"/>
    </location>
</feature>
<name>A0A7R8V8Y9_TIMDO</name>
<dbReference type="EMBL" id="OA564318">
    <property type="protein sequence ID" value="CAD7193821.1"/>
    <property type="molecule type" value="Genomic_DNA"/>
</dbReference>
<dbReference type="Pfam" id="PF07679">
    <property type="entry name" value="I-set"/>
    <property type="match status" value="1"/>
</dbReference>
<dbReference type="GO" id="GO:0007156">
    <property type="term" value="P:homophilic cell adhesion via plasma membrane adhesion molecules"/>
    <property type="evidence" value="ECO:0007669"/>
    <property type="project" value="TreeGrafter"/>
</dbReference>
<proteinExistence type="predicted"/>
<dbReference type="PANTHER" id="PTHR10075:SF14">
    <property type="entry name" value="CELL ADHESION MOLECULE DSCAM2-RELATED"/>
    <property type="match status" value="1"/>
</dbReference>
<dbReference type="PANTHER" id="PTHR10075">
    <property type="entry name" value="BASIGIN RELATED"/>
    <property type="match status" value="1"/>
</dbReference>
<dbReference type="SUPFAM" id="SSF48726">
    <property type="entry name" value="Immunoglobulin"/>
    <property type="match status" value="1"/>
</dbReference>
<dbReference type="AlphaFoldDB" id="A0A7R8V8Y9"/>
<keyword evidence="1" id="KW-0393">Immunoglobulin domain</keyword>
<sequence>MIAAHPQLLYKFINQTLQPGPPVSIKCIATGNPTPHIIWHLDGFPLPQNERKTFKGIDERRNGSFPKQRKNAGKPNRRRIVALKERILVHIDENPGDSTRRIAVAKGMRKYKENENIEGFGLNRAIKKKGNQWYVWRNYTYEQEGCWKEFVIGQYVTLHGDVISHVNISNVQVEDGGIYRCTASNRVGEISHSADMRVYDYLGKGDVAPPMRAPPPPKTNDSLGSQDGIGGYNDLLDHLICPPETQHGVQAPLGSQELVTVVILEAYNELKWKVKMAAHRQPSQLHRLSGREKVFELRVRRGSYPNPWPARLRQQVVALIEDTVHLGAPASDRDSLSWLEEQITALLNRLQDLGVSADDHVGLLLKSTDSTLNPVYVSFSTAPLYVKLFKSVVPLLRGGAKAIGKQALHTGIDVLSDVANQRRPFKEALRQRVGEAGTNLERKAGQKINTFMTGSRYKGRRKKQRHFQSFIDDRKEFIVKELSVLSVCGTLLQHWALKPPYAIEELSTAARNKADYIVNNLHGDANYSLHESLISGDSTRAETVYVKGAEKKKFLTKYTSTPIVDLYDRGCPSLKTLKLGRIICMAHSSDPAAAPQEAASNWRASIKGRPGGVPPIIMEAQDVCTREANPVKPLAITGIFNTLFPLDEVDAKRVIVGMNVKNTFTPYFQLEKCGVNCAVFSRTEWQELSSYKSVISKFFTNTWARLCDVWDLIDVAVDRRDMWPTPVSRYCNDLIDTLVVDMCDTLTESSDVIDLEQPTVETHIRNLDLISANYYTRQVVGLPFIRPMPNISAVAGEPLYIACPVAGYPIELIIWEKGKRNGKGDWGLLEQWSKDVTNKFARGEVFIARGIGPAIFRPLFYEFKGSDVRRNCPAFYSTILAEQLIPTAFLPIGVSTFSLMGLCSLRTCRKMRTEENTAVEHRTTKDNLHHKCFPSMLLAGWTERYGCHHTQSYILAGCSRQGGLRDTVATTHRATYWQDVAGRVA</sequence>
<dbReference type="Gene3D" id="2.60.40.10">
    <property type="entry name" value="Immunoglobulins"/>
    <property type="match status" value="2"/>
</dbReference>
<evidence type="ECO:0000256" key="1">
    <source>
        <dbReference type="ARBA" id="ARBA00023319"/>
    </source>
</evidence>